<proteinExistence type="predicted"/>
<dbReference type="SUPFAM" id="SSF48452">
    <property type="entry name" value="TPR-like"/>
    <property type="match status" value="2"/>
</dbReference>
<accession>A0A6N7KVY3</accession>
<sequence length="900" mass="96329">MPGGPVGTGGPDRPALREREPEIASAAEAVRAVCRRVEERGDIALGELLLYVGPAGLGKTSLLTEARRLAKHAGCTVLFARGGEQRRNEPFHVVRQLLQPALAELSASERDEVFGSWFDIVGPAAGLLPPAGRLDPQGVRDGLDFVLIQLLRRRAPLAVMVDDLHWADPESLGWLAGFTVRSRELPVLLVFACRDEFPDGVAEFRQTIVGRADRLHELRPLQPASVADLVRAALGDAAEDAFCRHVWAVTGGNPYETAELLREVRNQRLDPVETNAGQLRELAADAMGMTLGHWVEKLGPGTLRFAWAASLLGTGIRQDLAGAICAQGPDAAADSVRELRRHRVLTSTADGRLEFVHPLIASSIYQSMPPATRTGMHGMAATEVENAGLGLLAASRHLLETHPEGDDEIVRKLRLAAAEHLAIGAPEAAVRCLRRAMSEPPDDEDRAAVLYELGCSALLTDPAATVNQLRLALDEKYGLTPELRVDATFRLAQALAHSNRLGEAAAVCADEAARTAAGPGRRRLEVAQFMFETFQAEEPDGPDRSRRLAEYSRHLPGDDGLTAAVSVLRCWDLVLRGADVTGAMALAESVTDDGRLPASLGWTDTTWGFELPGILGISYLYADRVDRAEALFGEAVLAYQVAGWSGAHLGFALFLMGLLRFRSGALDEAETFLRRALLTAERIAPGIPLQWFAVGVLADTLLARGRPDEAWELARTYDFGPPYPTVMVLPDAPTLYGRLLLAGGDLAGAAEALTAAGAALDARGWRNPVWAPWIGHLALAVAPKDPDRARELAAEAVRRAREFGPGTAVGSTLRLCAAVHDGPSALAMLEEAVHRLADAPNRYEHALALADLGSAVAAAGRPAEARRHLDQALGLAVRCGAHGLADRARAELAGLPAGRL</sequence>
<evidence type="ECO:0000256" key="2">
    <source>
        <dbReference type="ARBA" id="ARBA00022840"/>
    </source>
</evidence>
<dbReference type="Gene3D" id="1.25.40.10">
    <property type="entry name" value="Tetratricopeptide repeat domain"/>
    <property type="match status" value="1"/>
</dbReference>
<dbReference type="GO" id="GO:0005524">
    <property type="term" value="F:ATP binding"/>
    <property type="evidence" value="ECO:0007669"/>
    <property type="project" value="UniProtKB-KW"/>
</dbReference>
<dbReference type="RefSeq" id="WP_326847148.1">
    <property type="nucleotide sequence ID" value="NZ_WBOF01000001.1"/>
</dbReference>
<dbReference type="InterPro" id="IPR019734">
    <property type="entry name" value="TPR_rpt"/>
</dbReference>
<dbReference type="GO" id="GO:0004016">
    <property type="term" value="F:adenylate cyclase activity"/>
    <property type="evidence" value="ECO:0007669"/>
    <property type="project" value="TreeGrafter"/>
</dbReference>
<dbReference type="GO" id="GO:0005737">
    <property type="term" value="C:cytoplasm"/>
    <property type="evidence" value="ECO:0007669"/>
    <property type="project" value="TreeGrafter"/>
</dbReference>
<dbReference type="Proteomes" id="UP000450000">
    <property type="component" value="Unassembled WGS sequence"/>
</dbReference>
<keyword evidence="1" id="KW-0547">Nucleotide-binding</keyword>
<name>A0A6N7KVY3_9ACTN</name>
<keyword evidence="2" id="KW-0067">ATP-binding</keyword>
<dbReference type="InterPro" id="IPR027417">
    <property type="entry name" value="P-loop_NTPase"/>
</dbReference>
<reference evidence="4 5" key="1">
    <citation type="submission" date="2019-09" db="EMBL/GenBank/DDBJ databases">
        <title>Genome Sequences of Streptomyces kaniharaensis ATCC 21070.</title>
        <authorList>
            <person name="Zhu W."/>
            <person name="De Crecy-Lagard V."/>
            <person name="Richards N.G."/>
        </authorList>
    </citation>
    <scope>NUCLEOTIDE SEQUENCE [LARGE SCALE GENOMIC DNA]</scope>
    <source>
        <strain evidence="4 5">SF-557</strain>
    </source>
</reference>
<keyword evidence="5" id="KW-1185">Reference proteome</keyword>
<dbReference type="InterPro" id="IPR011990">
    <property type="entry name" value="TPR-like_helical_dom_sf"/>
</dbReference>
<evidence type="ECO:0000259" key="3">
    <source>
        <dbReference type="Pfam" id="PF13191"/>
    </source>
</evidence>
<dbReference type="AlphaFoldDB" id="A0A6N7KVY3"/>
<comment type="caution">
    <text evidence="4">The sequence shown here is derived from an EMBL/GenBank/DDBJ whole genome shotgun (WGS) entry which is preliminary data.</text>
</comment>
<organism evidence="4 5">
    <name type="scientific">Streptomyces kaniharaensis</name>
    <dbReference type="NCBI Taxonomy" id="212423"/>
    <lineage>
        <taxon>Bacteria</taxon>
        <taxon>Bacillati</taxon>
        <taxon>Actinomycetota</taxon>
        <taxon>Actinomycetes</taxon>
        <taxon>Kitasatosporales</taxon>
        <taxon>Streptomycetaceae</taxon>
        <taxon>Streptomyces</taxon>
    </lineage>
</organism>
<dbReference type="InterPro" id="IPR041664">
    <property type="entry name" value="AAA_16"/>
</dbReference>
<dbReference type="PANTHER" id="PTHR16305">
    <property type="entry name" value="TESTICULAR SOLUBLE ADENYLYL CYCLASE"/>
    <property type="match status" value="1"/>
</dbReference>
<evidence type="ECO:0000256" key="1">
    <source>
        <dbReference type="ARBA" id="ARBA00022741"/>
    </source>
</evidence>
<dbReference type="PANTHER" id="PTHR16305:SF35">
    <property type="entry name" value="TRANSCRIPTIONAL ACTIVATOR DOMAIN"/>
    <property type="match status" value="1"/>
</dbReference>
<evidence type="ECO:0000313" key="5">
    <source>
        <dbReference type="Proteomes" id="UP000450000"/>
    </source>
</evidence>
<dbReference type="EMBL" id="WBOF01000001">
    <property type="protein sequence ID" value="MQS15802.1"/>
    <property type="molecule type" value="Genomic_DNA"/>
</dbReference>
<evidence type="ECO:0000313" key="4">
    <source>
        <dbReference type="EMBL" id="MQS15802.1"/>
    </source>
</evidence>
<dbReference type="Pfam" id="PF13191">
    <property type="entry name" value="AAA_16"/>
    <property type="match status" value="1"/>
</dbReference>
<dbReference type="SMART" id="SM00028">
    <property type="entry name" value="TPR"/>
    <property type="match status" value="3"/>
</dbReference>
<gene>
    <name evidence="4" type="ORF">F7Q99_26930</name>
</gene>
<protein>
    <submittedName>
        <fullName evidence="4">AAA family ATPase</fullName>
    </submittedName>
</protein>
<feature type="domain" description="Orc1-like AAA ATPase" evidence="3">
    <location>
        <begin position="41"/>
        <end position="190"/>
    </location>
</feature>
<dbReference type="SUPFAM" id="SSF52540">
    <property type="entry name" value="P-loop containing nucleoside triphosphate hydrolases"/>
    <property type="match status" value="1"/>
</dbReference>